<evidence type="ECO:0000256" key="6">
    <source>
        <dbReference type="ARBA" id="ARBA00022630"/>
    </source>
</evidence>
<evidence type="ECO:0000256" key="13">
    <source>
        <dbReference type="ARBA" id="ARBA00023002"/>
    </source>
</evidence>
<dbReference type="Pfam" id="PF00175">
    <property type="entry name" value="NAD_binding_1"/>
    <property type="match status" value="1"/>
</dbReference>
<evidence type="ECO:0000256" key="2">
    <source>
        <dbReference type="ARBA" id="ARBA00006105"/>
    </source>
</evidence>
<evidence type="ECO:0000256" key="19">
    <source>
        <dbReference type="ARBA" id="ARBA00023166"/>
    </source>
</evidence>
<feature type="binding site" evidence="27">
    <location>
        <position position="149"/>
    </location>
    <ligand>
        <name>FAD</name>
        <dbReference type="ChEBI" id="CHEBI:57692"/>
    </ligand>
</feature>
<dbReference type="InterPro" id="IPR001433">
    <property type="entry name" value="OxRdtase_FAD/NAD-bd"/>
</dbReference>
<comment type="similarity">
    <text evidence="2 28">Belongs to the flavoprotein pyridine nucleotide cytochrome reductase family.</text>
</comment>
<dbReference type="SUPFAM" id="SSF52343">
    <property type="entry name" value="Ferredoxin reductase-like, C-terminal NADP-linked domain"/>
    <property type="match status" value="1"/>
</dbReference>
<evidence type="ECO:0000256" key="23">
    <source>
        <dbReference type="ARBA" id="ARBA00037811"/>
    </source>
</evidence>
<dbReference type="GO" id="GO:0005741">
    <property type="term" value="C:mitochondrial outer membrane"/>
    <property type="evidence" value="ECO:0007669"/>
    <property type="project" value="UniProtKB-SubCell"/>
</dbReference>
<feature type="binding site" evidence="27">
    <location>
        <position position="208"/>
    </location>
    <ligand>
        <name>FAD</name>
        <dbReference type="ChEBI" id="CHEBI:57692"/>
    </ligand>
</feature>
<name>A0A3Q3WJQ6_MOLML</name>
<reference evidence="30" key="1">
    <citation type="submission" date="2025-08" db="UniProtKB">
        <authorList>
            <consortium name="Ensembl"/>
        </authorList>
    </citation>
    <scope>IDENTIFICATION</scope>
</reference>
<evidence type="ECO:0000256" key="16">
    <source>
        <dbReference type="ARBA" id="ARBA00023098"/>
    </source>
</evidence>
<keyword evidence="6 27" id="KW-0285">Flavoprotein</keyword>
<evidence type="ECO:0000256" key="12">
    <source>
        <dbReference type="ARBA" id="ARBA00022990"/>
    </source>
</evidence>
<dbReference type="InterPro" id="IPR017927">
    <property type="entry name" value="FAD-bd_FR_type"/>
</dbReference>
<keyword evidence="21" id="KW-0449">Lipoprotein</keyword>
<evidence type="ECO:0000256" key="5">
    <source>
        <dbReference type="ARBA" id="ARBA00022553"/>
    </source>
</evidence>
<feature type="binding site" evidence="27">
    <location>
        <position position="134"/>
    </location>
    <ligand>
        <name>FAD</name>
        <dbReference type="ChEBI" id="CHEBI:57692"/>
    </ligand>
</feature>
<dbReference type="GO" id="GO:0006695">
    <property type="term" value="P:cholesterol biosynthetic process"/>
    <property type="evidence" value="ECO:0007669"/>
    <property type="project" value="UniProtKB-KW"/>
</dbReference>
<dbReference type="PROSITE" id="PS51384">
    <property type="entry name" value="FAD_FR"/>
    <property type="match status" value="1"/>
</dbReference>
<dbReference type="Gene3D" id="3.40.50.80">
    <property type="entry name" value="Nucleotide-binding domain of ferredoxin-NADP reductase (FNR) module"/>
    <property type="match status" value="1"/>
</dbReference>
<evidence type="ECO:0000256" key="22">
    <source>
        <dbReference type="ARBA" id="ARBA00037417"/>
    </source>
</evidence>
<evidence type="ECO:0000256" key="1">
    <source>
        <dbReference type="ARBA" id="ARBA00001974"/>
    </source>
</evidence>
<dbReference type="FunFam" id="2.40.30.10:FF:000021">
    <property type="entry name" value="NADH-cytochrome b5 reductase"/>
    <property type="match status" value="1"/>
</dbReference>
<comment type="subunit">
    <text evidence="25">Component of a complex composed of cytochrome b5, NADH-cytochrome b5 reductase (CYB5R3) and MTARC2. Interacts with MTLN; the interaction is required to maintain cellular lipid composition and leads to stimulation of mitochondrial respiratory complex I activity.</text>
</comment>
<keyword evidence="13 28" id="KW-0560">Oxidoreductase</keyword>
<keyword evidence="31" id="KW-1185">Reference proteome</keyword>
<keyword evidence="10 27" id="KW-0274">FAD</keyword>
<dbReference type="GO" id="GO:0071949">
    <property type="term" value="F:FAD binding"/>
    <property type="evidence" value="ECO:0007669"/>
    <property type="project" value="TreeGrafter"/>
</dbReference>
<evidence type="ECO:0000256" key="25">
    <source>
        <dbReference type="ARBA" id="ARBA00047026"/>
    </source>
</evidence>
<dbReference type="InterPro" id="IPR008333">
    <property type="entry name" value="Cbr1-like_FAD-bd_dom"/>
</dbReference>
<evidence type="ECO:0000313" key="31">
    <source>
        <dbReference type="Proteomes" id="UP000261620"/>
    </source>
</evidence>
<protein>
    <recommendedName>
        <fullName evidence="28">NADH-cytochrome b5 reductase</fullName>
        <ecNumber evidence="28">1.6.2.2</ecNumber>
    </recommendedName>
</protein>
<sequence length="312" mass="34946">MKLLITCFCAASSLWTFILKSTGVFFISFRLSTTLILEIRARHAEVTLFFSKRRPAVTLEDPNIKYALRLIDKQIVSHDTRKFRFALPSPEHVLGLPIGQHIYLSVKIDGKLVVRPYTPVSSDEDKGFVDLVVKVYFKDVHPKFPEGGKMSQYLESIKINDTIDFRGPSGLLVYKGKGVFAIQADKKSPAETKTAKHLGLIAGGTGITPMLQIITHVMKDPQDQTVCHLLFANQTEKDILLRPELEEIQGVVGVSDWEYSQGFISEDMVREHLPPPSDDTLILMCGPPPMIQFACNPNLDKVGHSSSSRFNF</sequence>
<feature type="binding site" evidence="27">
    <location>
        <position position="116"/>
    </location>
    <ligand>
        <name>FAD</name>
        <dbReference type="ChEBI" id="CHEBI:57692"/>
    </ligand>
</feature>
<keyword evidence="14" id="KW-0756">Sterol biosynthesis</keyword>
<keyword evidence="12" id="KW-0007">Acetylation</keyword>
<dbReference type="PRINTS" id="PR00406">
    <property type="entry name" value="CYTB5RDTASE"/>
</dbReference>
<keyword evidence="3" id="KW-0444">Lipid biosynthesis</keyword>
<evidence type="ECO:0000313" key="30">
    <source>
        <dbReference type="Ensembl" id="ENSMMOP00000009039.1"/>
    </source>
</evidence>
<feature type="binding site" evidence="27">
    <location>
        <position position="137"/>
    </location>
    <ligand>
        <name>FAD</name>
        <dbReference type="ChEBI" id="CHEBI:57692"/>
    </ligand>
</feature>
<dbReference type="PANTHER" id="PTHR19370">
    <property type="entry name" value="NADH-CYTOCHROME B5 REDUCTASE"/>
    <property type="match status" value="1"/>
</dbReference>
<evidence type="ECO:0000256" key="15">
    <source>
        <dbReference type="ARBA" id="ARBA00023027"/>
    </source>
</evidence>
<keyword evidence="20" id="KW-0753">Steroid metabolism</keyword>
<evidence type="ECO:0000256" key="10">
    <source>
        <dbReference type="ARBA" id="ARBA00022827"/>
    </source>
</evidence>
<feature type="binding site" evidence="27">
    <location>
        <position position="115"/>
    </location>
    <ligand>
        <name>FAD</name>
        <dbReference type="ChEBI" id="CHEBI:57692"/>
    </ligand>
</feature>
<keyword evidence="19" id="KW-1207">Sterol metabolism</keyword>
<dbReference type="FunFam" id="3.40.50.80:FF:000005">
    <property type="entry name" value="NADH-cytochrome b5 reductase"/>
    <property type="match status" value="1"/>
</dbReference>
<proteinExistence type="inferred from homology"/>
<evidence type="ECO:0000256" key="9">
    <source>
        <dbReference type="ARBA" id="ARBA00022824"/>
    </source>
</evidence>
<keyword evidence="4" id="KW-0153">Cholesterol metabolism</keyword>
<comment type="subcellular location">
    <subcellularLocation>
        <location evidence="23">Endoplasmic reticulum membrane</location>
        <topology evidence="23">Lipid-anchor</topology>
        <orientation evidence="23">Cytoplasmic side</orientation>
    </subcellularLocation>
    <subcellularLocation>
        <location evidence="24">Mitochondrion outer membrane</location>
        <topology evidence="24">Lipid-anchor</topology>
        <orientation evidence="24">Cytoplasmic side</orientation>
    </subcellularLocation>
</comment>
<evidence type="ECO:0000259" key="29">
    <source>
        <dbReference type="PROSITE" id="PS51384"/>
    </source>
</evidence>
<evidence type="ECO:0000256" key="21">
    <source>
        <dbReference type="ARBA" id="ARBA00023288"/>
    </source>
</evidence>
<organism evidence="30 31">
    <name type="scientific">Mola mola</name>
    <name type="common">Ocean sunfish</name>
    <name type="synonym">Tetraodon mola</name>
    <dbReference type="NCBI Taxonomy" id="94237"/>
    <lineage>
        <taxon>Eukaryota</taxon>
        <taxon>Metazoa</taxon>
        <taxon>Chordata</taxon>
        <taxon>Craniata</taxon>
        <taxon>Vertebrata</taxon>
        <taxon>Euteleostomi</taxon>
        <taxon>Actinopterygii</taxon>
        <taxon>Neopterygii</taxon>
        <taxon>Teleostei</taxon>
        <taxon>Neoteleostei</taxon>
        <taxon>Acanthomorphata</taxon>
        <taxon>Eupercaria</taxon>
        <taxon>Tetraodontiformes</taxon>
        <taxon>Molidae</taxon>
        <taxon>Mola</taxon>
    </lineage>
</organism>
<feature type="binding site" evidence="27">
    <location>
        <position position="132"/>
    </location>
    <ligand>
        <name>FAD</name>
        <dbReference type="ChEBI" id="CHEBI:57692"/>
    </ligand>
</feature>
<reference evidence="30" key="2">
    <citation type="submission" date="2025-09" db="UniProtKB">
        <authorList>
            <consortium name="Ensembl"/>
        </authorList>
    </citation>
    <scope>IDENTIFICATION</scope>
</reference>
<dbReference type="CDD" id="cd06183">
    <property type="entry name" value="cyt_b5_reduct_like"/>
    <property type="match status" value="1"/>
</dbReference>
<dbReference type="Ensembl" id="ENSMMOT00000009200.1">
    <property type="protein sequence ID" value="ENSMMOP00000009039.1"/>
    <property type="gene ID" value="ENSMMOG00000006920.1"/>
</dbReference>
<comment type="catalytic activity">
    <reaction evidence="26">
        <text>2 Fe(III)-[cytochrome b5] + NADH = 2 Fe(II)-[cytochrome b5] + NAD(+) + H(+)</text>
        <dbReference type="Rhea" id="RHEA:46680"/>
        <dbReference type="Rhea" id="RHEA-COMP:10438"/>
        <dbReference type="Rhea" id="RHEA-COMP:10439"/>
        <dbReference type="ChEBI" id="CHEBI:15378"/>
        <dbReference type="ChEBI" id="CHEBI:29033"/>
        <dbReference type="ChEBI" id="CHEBI:29034"/>
        <dbReference type="ChEBI" id="CHEBI:57540"/>
        <dbReference type="ChEBI" id="CHEBI:57945"/>
        <dbReference type="EC" id="1.6.2.2"/>
    </reaction>
    <physiologicalReaction direction="left-to-right" evidence="26">
        <dbReference type="Rhea" id="RHEA:46681"/>
    </physiologicalReaction>
</comment>
<dbReference type="InterPro" id="IPR017938">
    <property type="entry name" value="Riboflavin_synthase-like_b-brl"/>
</dbReference>
<keyword evidence="15 28" id="KW-0520">NAD</keyword>
<dbReference type="InterPro" id="IPR001834">
    <property type="entry name" value="CBR-like"/>
</dbReference>
<evidence type="ECO:0000256" key="11">
    <source>
        <dbReference type="ARBA" id="ARBA00022955"/>
    </source>
</evidence>
<evidence type="ECO:0000256" key="24">
    <source>
        <dbReference type="ARBA" id="ARBA00037821"/>
    </source>
</evidence>
<evidence type="ECO:0000256" key="27">
    <source>
        <dbReference type="PIRSR" id="PIRSR601834-1"/>
    </source>
</evidence>
<feature type="binding site" evidence="27">
    <location>
        <position position="117"/>
    </location>
    <ligand>
        <name>FAD</name>
        <dbReference type="ChEBI" id="CHEBI:57692"/>
    </ligand>
</feature>
<feature type="binding site" evidence="27">
    <location>
        <position position="151"/>
    </location>
    <ligand>
        <name>FAD</name>
        <dbReference type="ChEBI" id="CHEBI:57692"/>
    </ligand>
</feature>
<dbReference type="Pfam" id="PF00970">
    <property type="entry name" value="FAD_binding_6"/>
    <property type="match status" value="1"/>
</dbReference>
<dbReference type="GO" id="GO:0005789">
    <property type="term" value="C:endoplasmic reticulum membrane"/>
    <property type="evidence" value="ECO:0007669"/>
    <property type="project" value="UniProtKB-SubCell"/>
</dbReference>
<evidence type="ECO:0000256" key="28">
    <source>
        <dbReference type="RuleBase" id="RU361226"/>
    </source>
</evidence>
<comment type="function">
    <text evidence="22">Catalyzes the reduction of two molecules of cytochrome b5 using NADH as the electron donor.</text>
</comment>
<dbReference type="EC" id="1.6.2.2" evidence="28"/>
<keyword evidence="8" id="KW-1000">Mitochondrion outer membrane</keyword>
<dbReference type="InterPro" id="IPR001709">
    <property type="entry name" value="Flavoprot_Pyr_Nucl_cyt_Rdtase"/>
</dbReference>
<keyword evidence="18" id="KW-0472">Membrane</keyword>
<evidence type="ECO:0000256" key="7">
    <source>
        <dbReference type="ARBA" id="ARBA00022778"/>
    </source>
</evidence>
<dbReference type="GO" id="GO:0090524">
    <property type="term" value="F:cytochrome-b5 reductase activity, acting on NADH"/>
    <property type="evidence" value="ECO:0007669"/>
    <property type="project" value="UniProtKB-EC"/>
</dbReference>
<evidence type="ECO:0000256" key="20">
    <source>
        <dbReference type="ARBA" id="ARBA00023221"/>
    </source>
</evidence>
<comment type="cofactor">
    <cofactor evidence="1 27 28">
        <name>FAD</name>
        <dbReference type="ChEBI" id="CHEBI:57692"/>
    </cofactor>
</comment>
<feature type="domain" description="FAD-binding FR-type" evidence="29">
    <location>
        <begin position="63"/>
        <end position="175"/>
    </location>
</feature>
<dbReference type="SUPFAM" id="SSF63380">
    <property type="entry name" value="Riboflavin synthase domain-like"/>
    <property type="match status" value="1"/>
</dbReference>
<dbReference type="Gene3D" id="2.40.30.10">
    <property type="entry name" value="Translation factors"/>
    <property type="match status" value="1"/>
</dbReference>
<dbReference type="PRINTS" id="PR00371">
    <property type="entry name" value="FPNCR"/>
</dbReference>
<evidence type="ECO:0000256" key="4">
    <source>
        <dbReference type="ARBA" id="ARBA00022548"/>
    </source>
</evidence>
<evidence type="ECO:0000256" key="14">
    <source>
        <dbReference type="ARBA" id="ARBA00023011"/>
    </source>
</evidence>
<dbReference type="Proteomes" id="UP000261620">
    <property type="component" value="Unplaced"/>
</dbReference>
<dbReference type="InterPro" id="IPR039261">
    <property type="entry name" value="FNR_nucleotide-bd"/>
</dbReference>
<keyword evidence="5" id="KW-0597">Phosphoprotein</keyword>
<evidence type="ECO:0000256" key="3">
    <source>
        <dbReference type="ARBA" id="ARBA00022516"/>
    </source>
</evidence>
<keyword evidence="16" id="KW-0443">Lipid metabolism</keyword>
<keyword evidence="11" id="KW-0752">Steroid biosynthesis</keyword>
<dbReference type="AlphaFoldDB" id="A0A3Q3WJQ6"/>
<dbReference type="STRING" id="94237.ENSMMOP00000009039"/>
<keyword evidence="7" id="KW-0152">Cholesterol biosynthesis</keyword>
<evidence type="ECO:0000256" key="18">
    <source>
        <dbReference type="ARBA" id="ARBA00023136"/>
    </source>
</evidence>
<dbReference type="PANTHER" id="PTHR19370:SF121">
    <property type="entry name" value="NADH-CYTOCHROME B5 REDUCTASE 3"/>
    <property type="match status" value="1"/>
</dbReference>
<evidence type="ECO:0000256" key="26">
    <source>
        <dbReference type="ARBA" id="ARBA00047465"/>
    </source>
</evidence>
<accession>A0A3Q3WJQ6</accession>
<evidence type="ECO:0000256" key="17">
    <source>
        <dbReference type="ARBA" id="ARBA00023128"/>
    </source>
</evidence>
<keyword evidence="17" id="KW-0496">Mitochondrion</keyword>
<feature type="binding site" evidence="27">
    <location>
        <position position="150"/>
    </location>
    <ligand>
        <name>FAD</name>
        <dbReference type="ChEBI" id="CHEBI:57692"/>
    </ligand>
</feature>
<keyword evidence="9" id="KW-0256">Endoplasmic reticulum</keyword>
<evidence type="ECO:0000256" key="8">
    <source>
        <dbReference type="ARBA" id="ARBA00022787"/>
    </source>
</evidence>